<dbReference type="InterPro" id="IPR010624">
    <property type="entry name" value="KaiC_dom"/>
</dbReference>
<dbReference type="PANTHER" id="PTHR43637:SF1">
    <property type="entry name" value="UPF0273 PROTEIN TM_0370"/>
    <property type="match status" value="1"/>
</dbReference>
<evidence type="ECO:0000313" key="5">
    <source>
        <dbReference type="Proteomes" id="UP000002613"/>
    </source>
</evidence>
<evidence type="ECO:0000256" key="2">
    <source>
        <dbReference type="ARBA" id="ARBA00022840"/>
    </source>
</evidence>
<dbReference type="InterPro" id="IPR022420">
    <property type="entry name" value="Circ_KaiC_arc"/>
</dbReference>
<dbReference type="RefSeq" id="WP_012965385.1">
    <property type="nucleotide sequence ID" value="NC_013849.1"/>
</dbReference>
<dbReference type="eggNOG" id="arCOG01171">
    <property type="taxonomic scope" value="Archaea"/>
</dbReference>
<sequence>MLLSTGIPGLDKMLGGGIPKGYVVGVIGGYGTGKTTLSLHFISEGVRRGERCIFISFEEDEESIIETAKSFGMNLESNVRILRLEAEVVRDSFEKIENEMKTIFTDFGVERVVIDNISVLETLYSERERYKALSTFKRIVKESGATAIITSESDKDNPLHSKYGILEYVSDGLIVLRMARGGEFEEVILIAEVLKMRRMNHSRKPRPYTISERGMEVFEEAEVV</sequence>
<dbReference type="EMBL" id="CP001899">
    <property type="protein sequence ID" value="ADC65042.1"/>
    <property type="molecule type" value="Genomic_DNA"/>
</dbReference>
<dbReference type="PRINTS" id="PR01874">
    <property type="entry name" value="DNAREPAIRADA"/>
</dbReference>
<keyword evidence="1" id="KW-0547">Nucleotide-binding</keyword>
<evidence type="ECO:0000256" key="1">
    <source>
        <dbReference type="ARBA" id="ARBA00022741"/>
    </source>
</evidence>
<dbReference type="NCBIfam" id="TIGR03880">
    <property type="entry name" value="KaiC_arch_3"/>
    <property type="match status" value="1"/>
</dbReference>
<keyword evidence="5" id="KW-1185">Reference proteome</keyword>
<dbReference type="GO" id="GO:0005524">
    <property type="term" value="F:ATP binding"/>
    <property type="evidence" value="ECO:0007669"/>
    <property type="project" value="UniProtKB-KW"/>
</dbReference>
<reference evidence="4 5" key="2">
    <citation type="journal article" date="2011" name="Stand. Genomic Sci.">
        <title>Complete genome sequence of Ferroglobus placidus AEDII12DO.</title>
        <authorList>
            <person name="Anderson I."/>
            <person name="Risso C."/>
            <person name="Holmes D."/>
            <person name="Lucas S."/>
            <person name="Copeland A."/>
            <person name="Lapidus A."/>
            <person name="Cheng J.F."/>
            <person name="Bruce D."/>
            <person name="Goodwin L."/>
            <person name="Pitluck S."/>
            <person name="Saunders E."/>
            <person name="Brettin T."/>
            <person name="Detter J.C."/>
            <person name="Han C."/>
            <person name="Tapia R."/>
            <person name="Larimer F."/>
            <person name="Land M."/>
            <person name="Hauser L."/>
            <person name="Woyke T."/>
            <person name="Lovley D."/>
            <person name="Kyrpides N."/>
            <person name="Ivanova N."/>
        </authorList>
    </citation>
    <scope>NUCLEOTIDE SEQUENCE [LARGE SCALE GENOMIC DNA]</scope>
    <source>
        <strain evidence="5">DSM 10642 / AEDII12DO</strain>
    </source>
</reference>
<dbReference type="GeneID" id="8778381"/>
<dbReference type="SUPFAM" id="SSF52540">
    <property type="entry name" value="P-loop containing nucleoside triphosphate hydrolases"/>
    <property type="match status" value="1"/>
</dbReference>
<keyword evidence="2" id="KW-0067">ATP-binding</keyword>
<protein>
    <submittedName>
        <fullName evidence="4">Putative circadian clock protein, KaiC</fullName>
    </submittedName>
</protein>
<dbReference type="InterPro" id="IPR027417">
    <property type="entry name" value="P-loop_NTPase"/>
</dbReference>
<dbReference type="PANTHER" id="PTHR43637">
    <property type="entry name" value="UPF0273 PROTEIN TM_0370"/>
    <property type="match status" value="1"/>
</dbReference>
<dbReference type="Pfam" id="PF06745">
    <property type="entry name" value="ATPase"/>
    <property type="match status" value="1"/>
</dbReference>
<gene>
    <name evidence="4" type="ordered locus">Ferp_0874</name>
</gene>
<evidence type="ECO:0000259" key="3">
    <source>
        <dbReference type="PROSITE" id="PS51146"/>
    </source>
</evidence>
<dbReference type="Gene3D" id="3.40.50.300">
    <property type="entry name" value="P-loop containing nucleotide triphosphate hydrolases"/>
    <property type="match status" value="1"/>
</dbReference>
<name>D3RX29_FERPA</name>
<dbReference type="KEGG" id="fpl:Ferp_0874"/>
<dbReference type="Proteomes" id="UP000002613">
    <property type="component" value="Chromosome"/>
</dbReference>
<evidence type="ECO:0000313" key="4">
    <source>
        <dbReference type="EMBL" id="ADC65042.1"/>
    </source>
</evidence>
<feature type="domain" description="KaiC" evidence="3">
    <location>
        <begin position="1"/>
        <end position="224"/>
    </location>
</feature>
<dbReference type="PaxDb" id="589924-Ferp_0874"/>
<dbReference type="PROSITE" id="PS51146">
    <property type="entry name" value="KAIC"/>
    <property type="match status" value="1"/>
</dbReference>
<dbReference type="InterPro" id="IPR014774">
    <property type="entry name" value="KaiC-like_dom"/>
</dbReference>
<proteinExistence type="predicted"/>
<accession>D3RX29</accession>
<dbReference type="STRING" id="589924.Ferp_0874"/>
<reference evidence="5" key="1">
    <citation type="submission" date="2010-02" db="EMBL/GenBank/DDBJ databases">
        <title>Complete sequence of Ferroglobus placidus DSM 10642.</title>
        <authorList>
            <consortium name="US DOE Joint Genome Institute"/>
            <person name="Lucas S."/>
            <person name="Copeland A."/>
            <person name="Lapidus A."/>
            <person name="Cheng J.-F."/>
            <person name="Bruce D."/>
            <person name="Goodwin L."/>
            <person name="Pitluck S."/>
            <person name="Saunders E."/>
            <person name="Brettin T."/>
            <person name="Detter J.C."/>
            <person name="Han C."/>
            <person name="Tapia R."/>
            <person name="Larimer F."/>
            <person name="Land M."/>
            <person name="Hauser L."/>
            <person name="Kyrpides N."/>
            <person name="Ivanova N."/>
            <person name="Holmes D."/>
            <person name="Lovley D."/>
            <person name="Kyrpides N."/>
            <person name="Anderson I.J."/>
            <person name="Woyke T."/>
        </authorList>
    </citation>
    <scope>NUCLEOTIDE SEQUENCE [LARGE SCALE GENOMIC DNA]</scope>
    <source>
        <strain evidence="5">DSM 10642 / AEDII12DO</strain>
    </source>
</reference>
<dbReference type="HOGENOM" id="CLU_023669_2_0_2"/>
<organism evidence="4 5">
    <name type="scientific">Ferroglobus placidus (strain DSM 10642 / AEDII12DO)</name>
    <dbReference type="NCBI Taxonomy" id="589924"/>
    <lineage>
        <taxon>Archaea</taxon>
        <taxon>Methanobacteriati</taxon>
        <taxon>Methanobacteriota</taxon>
        <taxon>Archaeoglobi</taxon>
        <taxon>Archaeoglobales</taxon>
        <taxon>Archaeoglobaceae</taxon>
        <taxon>Ferroglobus</taxon>
    </lineage>
</organism>
<dbReference type="AlphaFoldDB" id="D3RX29"/>